<reference evidence="1" key="2">
    <citation type="submission" date="2018-04" db="EMBL/GenBank/DDBJ databases">
        <title>OnivRS2 (Oryza nivara Reference Sequence Version 2).</title>
        <authorList>
            <person name="Zhang J."/>
            <person name="Kudrna D."/>
            <person name="Lee S."/>
            <person name="Talag J."/>
            <person name="Rajasekar S."/>
            <person name="Welchert J."/>
            <person name="Hsing Y.-I."/>
            <person name="Wing R.A."/>
        </authorList>
    </citation>
    <scope>NUCLEOTIDE SEQUENCE [LARGE SCALE GENOMIC DNA]</scope>
    <source>
        <strain evidence="1">SL10</strain>
    </source>
</reference>
<protein>
    <submittedName>
        <fullName evidence="1">Uncharacterized protein</fullName>
    </submittedName>
</protein>
<dbReference type="HOGENOM" id="CLU_1952291_0_0_1"/>
<evidence type="ECO:0000313" key="1">
    <source>
        <dbReference type="EnsemblPlants" id="ONIVA07G10800.1"/>
    </source>
</evidence>
<dbReference type="AlphaFoldDB" id="A0A0E0I000"/>
<organism evidence="1">
    <name type="scientific">Oryza nivara</name>
    <name type="common">Indian wild rice</name>
    <name type="synonym">Oryza sativa f. spontanea</name>
    <dbReference type="NCBI Taxonomy" id="4536"/>
    <lineage>
        <taxon>Eukaryota</taxon>
        <taxon>Viridiplantae</taxon>
        <taxon>Streptophyta</taxon>
        <taxon>Embryophyta</taxon>
        <taxon>Tracheophyta</taxon>
        <taxon>Spermatophyta</taxon>
        <taxon>Magnoliopsida</taxon>
        <taxon>Liliopsida</taxon>
        <taxon>Poales</taxon>
        <taxon>Poaceae</taxon>
        <taxon>BOP clade</taxon>
        <taxon>Oryzoideae</taxon>
        <taxon>Oryzeae</taxon>
        <taxon>Oryzinae</taxon>
        <taxon>Oryza</taxon>
    </lineage>
</organism>
<dbReference type="Gramene" id="ONIVA07G10800.1">
    <property type="protein sequence ID" value="ONIVA07G10800.1"/>
    <property type="gene ID" value="ONIVA07G10800"/>
</dbReference>
<name>A0A0E0I000_ORYNI</name>
<proteinExistence type="predicted"/>
<sequence>MVVVVPKLSEALSLAACMARWRRDGATAMRACAPESGLGSGNFGLIVPGLATGRGGAGLDKNVPAPDQRTLPLALTLQWRAGRISPPPNVWSPVGSRYSRKIKLTWLRSVRRQRCQLQQCLLRAETATA</sequence>
<accession>A0A0E0I000</accession>
<evidence type="ECO:0000313" key="2">
    <source>
        <dbReference type="Proteomes" id="UP000006591"/>
    </source>
</evidence>
<dbReference type="EnsemblPlants" id="ONIVA07G10800.1">
    <property type="protein sequence ID" value="ONIVA07G10800.1"/>
    <property type="gene ID" value="ONIVA07G10800"/>
</dbReference>
<reference evidence="1" key="1">
    <citation type="submission" date="2015-04" db="UniProtKB">
        <authorList>
            <consortium name="EnsemblPlants"/>
        </authorList>
    </citation>
    <scope>IDENTIFICATION</scope>
    <source>
        <strain evidence="1">SL10</strain>
    </source>
</reference>
<keyword evidence="2" id="KW-1185">Reference proteome</keyword>
<dbReference type="Proteomes" id="UP000006591">
    <property type="component" value="Chromosome 7"/>
</dbReference>